<accession>A0A4Q7UTX2</accession>
<dbReference type="GO" id="GO:0046872">
    <property type="term" value="F:metal ion binding"/>
    <property type="evidence" value="ECO:0007669"/>
    <property type="project" value="UniProtKB-KW"/>
</dbReference>
<dbReference type="InterPro" id="IPR001279">
    <property type="entry name" value="Metallo-B-lactamas"/>
</dbReference>
<evidence type="ECO:0000313" key="7">
    <source>
        <dbReference type="Proteomes" id="UP000291591"/>
    </source>
</evidence>
<proteinExistence type="inferred from homology"/>
<dbReference type="PANTHER" id="PTHR42978:SF6">
    <property type="entry name" value="QUORUM-QUENCHING LACTONASE YTNP-RELATED"/>
    <property type="match status" value="1"/>
</dbReference>
<dbReference type="Gene3D" id="3.60.15.10">
    <property type="entry name" value="Ribonuclease Z/Hydroxyacylglutathione hydrolase-like"/>
    <property type="match status" value="1"/>
</dbReference>
<comment type="similarity">
    <text evidence="1">Belongs to the metallo-beta-lactamase superfamily.</text>
</comment>
<dbReference type="RefSeq" id="WP_130288194.1">
    <property type="nucleotide sequence ID" value="NZ_SHKL01000001.1"/>
</dbReference>
<dbReference type="SUPFAM" id="SSF56281">
    <property type="entry name" value="Metallo-hydrolase/oxidoreductase"/>
    <property type="match status" value="1"/>
</dbReference>
<gene>
    <name evidence="6" type="ORF">EV383_0244</name>
</gene>
<sequence length="266" mass="28275">MKIGAVEILPVRDGTGREVATDVLSRPGVSGDEAWSCHADQVDGDGVLHLPLGGFLVRTGDRTVLVDVGVGGIDNGKYSGGGFLDSLRGYGVAPDDVTDVVFTHLHFDHVGWATRQGEVVFDNATYRVHADDWAHFVTSADAEPGAVRKLTPLESRLETFTDDVSLAPGLSTRHTPGHTPGSTVYVVSDGDERALLLGDVVHSVVELAERDWEAVFDVDPVAASAVRNALADEVADTSDLVVGAHFPDLRFGRVVTTGGHRAFRSV</sequence>
<keyword evidence="2" id="KW-0479">Metal-binding</keyword>
<dbReference type="Proteomes" id="UP000291591">
    <property type="component" value="Unassembled WGS sequence"/>
</dbReference>
<dbReference type="CDD" id="cd07720">
    <property type="entry name" value="OPHC2-like_MBL-fold"/>
    <property type="match status" value="1"/>
</dbReference>
<evidence type="ECO:0000256" key="2">
    <source>
        <dbReference type="ARBA" id="ARBA00022723"/>
    </source>
</evidence>
<protein>
    <submittedName>
        <fullName evidence="6">Glyoxylase-like metal-dependent hydrolase (Beta-lactamase superfamily II)</fullName>
    </submittedName>
</protein>
<evidence type="ECO:0000256" key="3">
    <source>
        <dbReference type="ARBA" id="ARBA00022801"/>
    </source>
</evidence>
<dbReference type="Pfam" id="PF00753">
    <property type="entry name" value="Lactamase_B"/>
    <property type="match status" value="1"/>
</dbReference>
<organism evidence="6 7">
    <name type="scientific">Pseudonocardia sediminis</name>
    <dbReference type="NCBI Taxonomy" id="1397368"/>
    <lineage>
        <taxon>Bacteria</taxon>
        <taxon>Bacillati</taxon>
        <taxon>Actinomycetota</taxon>
        <taxon>Actinomycetes</taxon>
        <taxon>Pseudonocardiales</taxon>
        <taxon>Pseudonocardiaceae</taxon>
        <taxon>Pseudonocardia</taxon>
    </lineage>
</organism>
<dbReference type="GO" id="GO:0016787">
    <property type="term" value="F:hydrolase activity"/>
    <property type="evidence" value="ECO:0007669"/>
    <property type="project" value="UniProtKB-KW"/>
</dbReference>
<dbReference type="AlphaFoldDB" id="A0A4Q7UTX2"/>
<dbReference type="InterPro" id="IPR051013">
    <property type="entry name" value="MBL_superfamily_lactonases"/>
</dbReference>
<reference evidence="6 7" key="1">
    <citation type="submission" date="2019-02" db="EMBL/GenBank/DDBJ databases">
        <title>Sequencing the genomes of 1000 actinobacteria strains.</title>
        <authorList>
            <person name="Klenk H.-P."/>
        </authorList>
    </citation>
    <scope>NUCLEOTIDE SEQUENCE [LARGE SCALE GENOMIC DNA]</scope>
    <source>
        <strain evidence="6 7">DSM 45779</strain>
    </source>
</reference>
<name>A0A4Q7UTX2_PSEST</name>
<evidence type="ECO:0000256" key="1">
    <source>
        <dbReference type="ARBA" id="ARBA00007749"/>
    </source>
</evidence>
<dbReference type="InterPro" id="IPR036866">
    <property type="entry name" value="RibonucZ/Hydroxyglut_hydro"/>
</dbReference>
<keyword evidence="3 6" id="KW-0378">Hydrolase</keyword>
<keyword evidence="4" id="KW-0862">Zinc</keyword>
<keyword evidence="7" id="KW-1185">Reference proteome</keyword>
<dbReference type="EMBL" id="SHKL01000001">
    <property type="protein sequence ID" value="RZT83439.1"/>
    <property type="molecule type" value="Genomic_DNA"/>
</dbReference>
<comment type="caution">
    <text evidence="6">The sequence shown here is derived from an EMBL/GenBank/DDBJ whole genome shotgun (WGS) entry which is preliminary data.</text>
</comment>
<evidence type="ECO:0000256" key="4">
    <source>
        <dbReference type="ARBA" id="ARBA00022833"/>
    </source>
</evidence>
<dbReference type="SMART" id="SM00849">
    <property type="entry name" value="Lactamase_B"/>
    <property type="match status" value="1"/>
</dbReference>
<dbReference type="PANTHER" id="PTHR42978">
    <property type="entry name" value="QUORUM-QUENCHING LACTONASE YTNP-RELATED-RELATED"/>
    <property type="match status" value="1"/>
</dbReference>
<evidence type="ECO:0000313" key="6">
    <source>
        <dbReference type="EMBL" id="RZT83439.1"/>
    </source>
</evidence>
<evidence type="ECO:0000259" key="5">
    <source>
        <dbReference type="SMART" id="SM00849"/>
    </source>
</evidence>
<feature type="domain" description="Metallo-beta-lactamase" evidence="5">
    <location>
        <begin position="51"/>
        <end position="245"/>
    </location>
</feature>
<dbReference type="OrthoDB" id="5177904at2"/>